<feature type="active site" description="Nucleophile" evidence="7">
    <location>
        <position position="150"/>
    </location>
</feature>
<dbReference type="CDD" id="cd16913">
    <property type="entry name" value="YkuD_like"/>
    <property type="match status" value="1"/>
</dbReference>
<feature type="active site" description="Proton donor/acceptor" evidence="7">
    <location>
        <position position="142"/>
    </location>
</feature>
<evidence type="ECO:0000313" key="11">
    <source>
        <dbReference type="Proteomes" id="UP000268623"/>
    </source>
</evidence>
<dbReference type="GO" id="GO:0009252">
    <property type="term" value="P:peptidoglycan biosynthetic process"/>
    <property type="evidence" value="ECO:0007669"/>
    <property type="project" value="UniProtKB-UniPathway"/>
</dbReference>
<protein>
    <recommendedName>
        <fullName evidence="9">L,D-TPase catalytic domain-containing protein</fullName>
    </recommendedName>
</protein>
<reference evidence="10 11" key="1">
    <citation type="submission" date="2018-08" db="EMBL/GenBank/DDBJ databases">
        <title>Genome sequence of Methylocystis hirsuta CSC1, a methanotroph able to accumulate PHAs.</title>
        <authorList>
            <person name="Bordel S."/>
            <person name="Rodriguez E."/>
            <person name="Gancedo J."/>
            <person name="Munoz R."/>
        </authorList>
    </citation>
    <scope>NUCLEOTIDE SEQUENCE [LARGE SCALE GENOMIC DNA]</scope>
    <source>
        <strain evidence="10 11">CSC1</strain>
    </source>
</reference>
<accession>A0A3M9XUY7</accession>
<dbReference type="OrthoDB" id="9809748at2"/>
<keyword evidence="4 7" id="KW-0133">Cell shape</keyword>
<evidence type="ECO:0000259" key="9">
    <source>
        <dbReference type="PROSITE" id="PS52029"/>
    </source>
</evidence>
<dbReference type="GO" id="GO:0016740">
    <property type="term" value="F:transferase activity"/>
    <property type="evidence" value="ECO:0007669"/>
    <property type="project" value="UniProtKB-KW"/>
</dbReference>
<keyword evidence="11" id="KW-1185">Reference proteome</keyword>
<comment type="pathway">
    <text evidence="1 7">Cell wall biogenesis; peptidoglycan biosynthesis.</text>
</comment>
<proteinExistence type="inferred from homology"/>
<evidence type="ECO:0000256" key="2">
    <source>
        <dbReference type="ARBA" id="ARBA00005992"/>
    </source>
</evidence>
<feature type="region of interest" description="Disordered" evidence="8">
    <location>
        <begin position="367"/>
        <end position="416"/>
    </location>
</feature>
<evidence type="ECO:0000256" key="5">
    <source>
        <dbReference type="ARBA" id="ARBA00022984"/>
    </source>
</evidence>
<dbReference type="UniPathway" id="UPA00219"/>
<name>A0A3M9XUY7_9HYPH</name>
<evidence type="ECO:0000256" key="1">
    <source>
        <dbReference type="ARBA" id="ARBA00004752"/>
    </source>
</evidence>
<evidence type="ECO:0000256" key="4">
    <source>
        <dbReference type="ARBA" id="ARBA00022960"/>
    </source>
</evidence>
<evidence type="ECO:0000256" key="3">
    <source>
        <dbReference type="ARBA" id="ARBA00022679"/>
    </source>
</evidence>
<evidence type="ECO:0000313" key="10">
    <source>
        <dbReference type="EMBL" id="RNJ51602.1"/>
    </source>
</evidence>
<keyword evidence="5 7" id="KW-0573">Peptidoglycan synthesis</keyword>
<keyword evidence="6 7" id="KW-0961">Cell wall biogenesis/degradation</keyword>
<dbReference type="GO" id="GO:0071555">
    <property type="term" value="P:cell wall organization"/>
    <property type="evidence" value="ECO:0007669"/>
    <property type="project" value="UniProtKB-UniRule"/>
</dbReference>
<dbReference type="SUPFAM" id="SSF141523">
    <property type="entry name" value="L,D-transpeptidase catalytic domain-like"/>
    <property type="match status" value="1"/>
</dbReference>
<dbReference type="GO" id="GO:0004180">
    <property type="term" value="F:carboxypeptidase activity"/>
    <property type="evidence" value="ECO:0007669"/>
    <property type="project" value="UniProtKB-ARBA"/>
</dbReference>
<evidence type="ECO:0000256" key="7">
    <source>
        <dbReference type="PROSITE-ProRule" id="PRU01373"/>
    </source>
</evidence>
<dbReference type="Pfam" id="PF03734">
    <property type="entry name" value="YkuD"/>
    <property type="match status" value="1"/>
</dbReference>
<comment type="caution">
    <text evidence="10">The sequence shown here is derived from an EMBL/GenBank/DDBJ whole genome shotgun (WGS) entry which is preliminary data.</text>
</comment>
<dbReference type="Proteomes" id="UP000268623">
    <property type="component" value="Unassembled WGS sequence"/>
</dbReference>
<dbReference type="AlphaFoldDB" id="A0A3M9XUY7"/>
<gene>
    <name evidence="10" type="ORF">D1O30_06510</name>
</gene>
<dbReference type="PANTHER" id="PTHR36699:SF1">
    <property type="entry name" value="L,D-TRANSPEPTIDASE YAFK-RELATED"/>
    <property type="match status" value="1"/>
</dbReference>
<dbReference type="PANTHER" id="PTHR36699">
    <property type="entry name" value="LD-TRANSPEPTIDASE"/>
    <property type="match status" value="1"/>
</dbReference>
<feature type="domain" description="L,D-TPase catalytic" evidence="9">
    <location>
        <begin position="50"/>
        <end position="177"/>
    </location>
</feature>
<dbReference type="GO" id="GO:0008360">
    <property type="term" value="P:regulation of cell shape"/>
    <property type="evidence" value="ECO:0007669"/>
    <property type="project" value="UniProtKB-UniRule"/>
</dbReference>
<dbReference type="PROSITE" id="PS52029">
    <property type="entry name" value="LD_TPASE"/>
    <property type="match status" value="1"/>
</dbReference>
<sequence>MAPALGLAVLAAFALSACEQSGLAHRSLAPIPSETVALMEQAGTTKEAPMLIRAYKKEAELEIWKMRSDGRYVHLKTFPMCRWSGQLGPKRRQGDRQVPEGFYAIGPAQMNPNSSYYLSFNVGYPNALDRALGHTGGDIMVHGACSSAGCFSMTDKQIAEIYAIARSSLAGGQRAIQMQSFPFKMTAENLAKHRLDPNLDFWKQLKEGSDHFEVTLQEPQVAFCNRRYVFNAAGAANLDPDAACPPLKQDQEIAQAVAQKSAQDEAKIAQLAQSGVKPVRIVYQDGGQHPAFASRVPEVSRPETIVPPTEIALDEKPNRGAGSAVAKVADKLAAKSPVVTLAAAKAAGESRQTRVVALAPMRSDHRDLSALAASDPSPTNSVKKLARSNRDAGDIPTPPASIGVRRSAAVHSSKSF</sequence>
<keyword evidence="3" id="KW-0808">Transferase</keyword>
<dbReference type="EMBL" id="QWDD01000001">
    <property type="protein sequence ID" value="RNJ51602.1"/>
    <property type="molecule type" value="Genomic_DNA"/>
</dbReference>
<evidence type="ECO:0000256" key="8">
    <source>
        <dbReference type="SAM" id="MobiDB-lite"/>
    </source>
</evidence>
<dbReference type="InterPro" id="IPR005490">
    <property type="entry name" value="LD_TPept_cat_dom"/>
</dbReference>
<organism evidence="10 11">
    <name type="scientific">Methylocystis hirsuta</name>
    <dbReference type="NCBI Taxonomy" id="369798"/>
    <lineage>
        <taxon>Bacteria</taxon>
        <taxon>Pseudomonadati</taxon>
        <taxon>Pseudomonadota</taxon>
        <taxon>Alphaproteobacteria</taxon>
        <taxon>Hyphomicrobiales</taxon>
        <taxon>Methylocystaceae</taxon>
        <taxon>Methylocystis</taxon>
    </lineage>
</organism>
<dbReference type="InterPro" id="IPR038063">
    <property type="entry name" value="Transpep_catalytic_dom"/>
</dbReference>
<comment type="similarity">
    <text evidence="2">Belongs to the YkuD family.</text>
</comment>
<evidence type="ECO:0000256" key="6">
    <source>
        <dbReference type="ARBA" id="ARBA00023316"/>
    </source>
</evidence>